<evidence type="ECO:0000313" key="1">
    <source>
        <dbReference type="EMBL" id="GGM25424.1"/>
    </source>
</evidence>
<sequence length="127" mass="14605">MMLTGFKKNRDDLNRMDGKSIEEMADALRDWMSFAHEQRALLWRFAHLQEVLTIEDIPRVHSANLILLQIADHVTELRETFSLTPAARVLQEAKESLTSDIKDAERFTCQIMKFVPKGMVLTTGKDS</sequence>
<comment type="caution">
    <text evidence="1">The sequence shown here is derived from an EMBL/GenBank/DDBJ whole genome shotgun (WGS) entry which is preliminary data.</text>
</comment>
<accession>A0ABQ2H2W2</accession>
<proteinExistence type="predicted"/>
<organism evidence="1 2">
    <name type="scientific">Pseudomonas asuensis</name>
    <dbReference type="NCBI Taxonomy" id="1825787"/>
    <lineage>
        <taxon>Bacteria</taxon>
        <taxon>Pseudomonadati</taxon>
        <taxon>Pseudomonadota</taxon>
        <taxon>Gammaproteobacteria</taxon>
        <taxon>Pseudomonadales</taxon>
        <taxon>Pseudomonadaceae</taxon>
        <taxon>Pseudomonas</taxon>
    </lineage>
</organism>
<gene>
    <name evidence="1" type="ORF">GCM10009425_40210</name>
</gene>
<evidence type="ECO:0000313" key="2">
    <source>
        <dbReference type="Proteomes" id="UP000616499"/>
    </source>
</evidence>
<dbReference type="Proteomes" id="UP000616499">
    <property type="component" value="Unassembled WGS sequence"/>
</dbReference>
<name>A0ABQ2H2W2_9PSED</name>
<protein>
    <submittedName>
        <fullName evidence="1">Uncharacterized protein</fullName>
    </submittedName>
</protein>
<keyword evidence="2" id="KW-1185">Reference proteome</keyword>
<dbReference type="EMBL" id="BMNW01000011">
    <property type="protein sequence ID" value="GGM25424.1"/>
    <property type="molecule type" value="Genomic_DNA"/>
</dbReference>
<reference evidence="2" key="1">
    <citation type="journal article" date="2019" name="Int. J. Syst. Evol. Microbiol.">
        <title>The Global Catalogue of Microorganisms (GCM) 10K type strain sequencing project: providing services to taxonomists for standard genome sequencing and annotation.</title>
        <authorList>
            <consortium name="The Broad Institute Genomics Platform"/>
            <consortium name="The Broad Institute Genome Sequencing Center for Infectious Disease"/>
            <person name="Wu L."/>
            <person name="Ma J."/>
        </authorList>
    </citation>
    <scope>NUCLEOTIDE SEQUENCE [LARGE SCALE GENOMIC DNA]</scope>
    <source>
        <strain evidence="2">JCM 13501</strain>
    </source>
</reference>